<accession>A0AAV3Y6Y9</accession>
<gene>
    <name evidence="1" type="ORF">PoB_000453900</name>
</gene>
<dbReference type="EMBL" id="BLXT01000540">
    <property type="protein sequence ID" value="GFN78033.1"/>
    <property type="molecule type" value="Genomic_DNA"/>
</dbReference>
<comment type="caution">
    <text evidence="1">The sequence shown here is derived from an EMBL/GenBank/DDBJ whole genome shotgun (WGS) entry which is preliminary data.</text>
</comment>
<sequence>MRMTRQCGDCRNTPIFPSVCSRQRRCTAHRLCPRYTFLSSDSTSYPDLPACVFAYWLYGQKCKRLTWHILWVSVNTCIGRIVEQAFWVLYEFDGITFVSLKLHLFI</sequence>
<dbReference type="AlphaFoldDB" id="A0AAV3Y6Y9"/>
<evidence type="ECO:0000313" key="1">
    <source>
        <dbReference type="EMBL" id="GFN78033.1"/>
    </source>
</evidence>
<protein>
    <submittedName>
        <fullName evidence="1">Uncharacterized protein</fullName>
    </submittedName>
</protein>
<proteinExistence type="predicted"/>
<dbReference type="Proteomes" id="UP000735302">
    <property type="component" value="Unassembled WGS sequence"/>
</dbReference>
<name>A0AAV3Y6Y9_9GAST</name>
<evidence type="ECO:0000313" key="2">
    <source>
        <dbReference type="Proteomes" id="UP000735302"/>
    </source>
</evidence>
<organism evidence="1 2">
    <name type="scientific">Plakobranchus ocellatus</name>
    <dbReference type="NCBI Taxonomy" id="259542"/>
    <lineage>
        <taxon>Eukaryota</taxon>
        <taxon>Metazoa</taxon>
        <taxon>Spiralia</taxon>
        <taxon>Lophotrochozoa</taxon>
        <taxon>Mollusca</taxon>
        <taxon>Gastropoda</taxon>
        <taxon>Heterobranchia</taxon>
        <taxon>Euthyneura</taxon>
        <taxon>Panpulmonata</taxon>
        <taxon>Sacoglossa</taxon>
        <taxon>Placobranchoidea</taxon>
        <taxon>Plakobranchidae</taxon>
        <taxon>Plakobranchus</taxon>
    </lineage>
</organism>
<keyword evidence="2" id="KW-1185">Reference proteome</keyword>
<reference evidence="1 2" key="1">
    <citation type="journal article" date="2021" name="Elife">
        <title>Chloroplast acquisition without the gene transfer in kleptoplastic sea slugs, Plakobranchus ocellatus.</title>
        <authorList>
            <person name="Maeda T."/>
            <person name="Takahashi S."/>
            <person name="Yoshida T."/>
            <person name="Shimamura S."/>
            <person name="Takaki Y."/>
            <person name="Nagai Y."/>
            <person name="Toyoda A."/>
            <person name="Suzuki Y."/>
            <person name="Arimoto A."/>
            <person name="Ishii H."/>
            <person name="Satoh N."/>
            <person name="Nishiyama T."/>
            <person name="Hasebe M."/>
            <person name="Maruyama T."/>
            <person name="Minagawa J."/>
            <person name="Obokata J."/>
            <person name="Shigenobu S."/>
        </authorList>
    </citation>
    <scope>NUCLEOTIDE SEQUENCE [LARGE SCALE GENOMIC DNA]</scope>
</reference>